<protein>
    <submittedName>
        <fullName evidence="5">PaaI family thioesterase</fullName>
        <ecNumber evidence="5">3.1.2.-</ecNumber>
    </submittedName>
</protein>
<evidence type="ECO:0000256" key="1">
    <source>
        <dbReference type="ARBA" id="ARBA00008324"/>
    </source>
</evidence>
<dbReference type="RefSeq" id="WP_247418391.1">
    <property type="nucleotide sequence ID" value="NZ_JALLGW010000001.1"/>
</dbReference>
<dbReference type="PANTHER" id="PTHR21660">
    <property type="entry name" value="THIOESTERASE SUPERFAMILY MEMBER-RELATED"/>
    <property type="match status" value="1"/>
</dbReference>
<dbReference type="InterPro" id="IPR029069">
    <property type="entry name" value="HotDog_dom_sf"/>
</dbReference>
<evidence type="ECO:0000256" key="2">
    <source>
        <dbReference type="ARBA" id="ARBA00022801"/>
    </source>
</evidence>
<dbReference type="EMBL" id="JBHSQH010000001">
    <property type="protein sequence ID" value="MFC5969958.1"/>
    <property type="molecule type" value="Genomic_DNA"/>
</dbReference>
<dbReference type="EC" id="3.1.2.-" evidence="5"/>
<dbReference type="Pfam" id="PF03061">
    <property type="entry name" value="4HBT"/>
    <property type="match status" value="1"/>
</dbReference>
<proteinExistence type="inferred from homology"/>
<name>A0ABD5RI26_9EURY</name>
<dbReference type="CDD" id="cd03443">
    <property type="entry name" value="PaaI_thioesterase"/>
    <property type="match status" value="1"/>
</dbReference>
<gene>
    <name evidence="5" type="ORF">ACFPYI_01305</name>
</gene>
<dbReference type="Proteomes" id="UP001596099">
    <property type="component" value="Unassembled WGS sequence"/>
</dbReference>
<keyword evidence="6" id="KW-1185">Reference proteome</keyword>
<reference evidence="5 6" key="1">
    <citation type="journal article" date="2019" name="Int. J. Syst. Evol. Microbiol.">
        <title>The Global Catalogue of Microorganisms (GCM) 10K type strain sequencing project: providing services to taxonomists for standard genome sequencing and annotation.</title>
        <authorList>
            <consortium name="The Broad Institute Genomics Platform"/>
            <consortium name="The Broad Institute Genome Sequencing Center for Infectious Disease"/>
            <person name="Wu L."/>
            <person name="Ma J."/>
        </authorList>
    </citation>
    <scope>NUCLEOTIDE SEQUENCE [LARGE SCALE GENOMIC DNA]</scope>
    <source>
        <strain evidence="5 6">CGMCC 1.12543</strain>
    </source>
</reference>
<dbReference type="InterPro" id="IPR003736">
    <property type="entry name" value="PAAI_dom"/>
</dbReference>
<dbReference type="AlphaFoldDB" id="A0ABD5RI26"/>
<evidence type="ECO:0000313" key="5">
    <source>
        <dbReference type="EMBL" id="MFC5969958.1"/>
    </source>
</evidence>
<organism evidence="5 6">
    <name type="scientific">Halomarina salina</name>
    <dbReference type="NCBI Taxonomy" id="1872699"/>
    <lineage>
        <taxon>Archaea</taxon>
        <taxon>Methanobacteriati</taxon>
        <taxon>Methanobacteriota</taxon>
        <taxon>Stenosarchaea group</taxon>
        <taxon>Halobacteria</taxon>
        <taxon>Halobacteriales</taxon>
        <taxon>Natronomonadaceae</taxon>
        <taxon>Halomarina</taxon>
    </lineage>
</organism>
<evidence type="ECO:0000259" key="4">
    <source>
        <dbReference type="Pfam" id="PF03061"/>
    </source>
</evidence>
<sequence length="168" mass="17827">MDDAEASEREVTETPAAAAAGDHSEAVADTIERELREEAESHGLFGLLGVELVSARDGRAVLTLPFEEEFTNLANVSMHGGLTATLVDTASGFALRSVLGADATLTTTDMNVRYLRPATNDLRVEAEVVRAGTTMGVTEARVTSEHEGEEKVVATGGTSYRLFRGENA</sequence>
<dbReference type="SUPFAM" id="SSF54637">
    <property type="entry name" value="Thioesterase/thiol ester dehydrase-isomerase"/>
    <property type="match status" value="1"/>
</dbReference>
<feature type="domain" description="Thioesterase" evidence="4">
    <location>
        <begin position="78"/>
        <end position="149"/>
    </location>
</feature>
<dbReference type="NCBIfam" id="TIGR00369">
    <property type="entry name" value="unchar_dom_1"/>
    <property type="match status" value="1"/>
</dbReference>
<feature type="region of interest" description="Disordered" evidence="3">
    <location>
        <begin position="1"/>
        <end position="24"/>
    </location>
</feature>
<feature type="compositionally biased region" description="Basic and acidic residues" evidence="3">
    <location>
        <begin position="1"/>
        <end position="12"/>
    </location>
</feature>
<keyword evidence="2 5" id="KW-0378">Hydrolase</keyword>
<dbReference type="InterPro" id="IPR006683">
    <property type="entry name" value="Thioestr_dom"/>
</dbReference>
<dbReference type="GO" id="GO:0016787">
    <property type="term" value="F:hydrolase activity"/>
    <property type="evidence" value="ECO:0007669"/>
    <property type="project" value="UniProtKB-KW"/>
</dbReference>
<evidence type="ECO:0000256" key="3">
    <source>
        <dbReference type="SAM" id="MobiDB-lite"/>
    </source>
</evidence>
<accession>A0ABD5RI26</accession>
<comment type="caution">
    <text evidence="5">The sequence shown here is derived from an EMBL/GenBank/DDBJ whole genome shotgun (WGS) entry which is preliminary data.</text>
</comment>
<dbReference type="Gene3D" id="3.10.129.10">
    <property type="entry name" value="Hotdog Thioesterase"/>
    <property type="match status" value="1"/>
</dbReference>
<dbReference type="InterPro" id="IPR039298">
    <property type="entry name" value="ACOT13"/>
</dbReference>
<dbReference type="PANTHER" id="PTHR21660:SF1">
    <property type="entry name" value="ACYL-COENZYME A THIOESTERASE 13"/>
    <property type="match status" value="1"/>
</dbReference>
<comment type="similarity">
    <text evidence="1">Belongs to the thioesterase PaaI family.</text>
</comment>
<evidence type="ECO:0000313" key="6">
    <source>
        <dbReference type="Proteomes" id="UP001596099"/>
    </source>
</evidence>